<organism evidence="1 2">
    <name type="scientific">Bacillus toyonensis</name>
    <dbReference type="NCBI Taxonomy" id="155322"/>
    <lineage>
        <taxon>Bacteria</taxon>
        <taxon>Bacillati</taxon>
        <taxon>Bacillota</taxon>
        <taxon>Bacilli</taxon>
        <taxon>Bacillales</taxon>
        <taxon>Bacillaceae</taxon>
        <taxon>Bacillus</taxon>
        <taxon>Bacillus cereus group</taxon>
    </lineage>
</organism>
<comment type="caution">
    <text evidence="1">The sequence shown here is derived from an EMBL/GenBank/DDBJ whole genome shotgun (WGS) entry which is preliminary data.</text>
</comment>
<protein>
    <recommendedName>
        <fullName evidence="3">Histidine kinase</fullName>
    </recommendedName>
</protein>
<reference evidence="1 2" key="1">
    <citation type="submission" date="2017-09" db="EMBL/GenBank/DDBJ databases">
        <title>Large-scale bioinformatics analysis of Bacillus genomes uncovers conserved roles of natural products in bacterial physiology.</title>
        <authorList>
            <consortium name="Agbiome Team Llc"/>
            <person name="Bleich R.M."/>
            <person name="Grubbs K.J."/>
            <person name="Santa Maria K.C."/>
            <person name="Allen S.E."/>
            <person name="Farag S."/>
            <person name="Shank E.A."/>
            <person name="Bowers A."/>
        </authorList>
    </citation>
    <scope>NUCLEOTIDE SEQUENCE [LARGE SCALE GENOMIC DNA]</scope>
    <source>
        <strain evidence="1 2">AFS094862</strain>
    </source>
</reference>
<evidence type="ECO:0008006" key="3">
    <source>
        <dbReference type="Google" id="ProtNLM"/>
    </source>
</evidence>
<dbReference type="Proteomes" id="UP000225320">
    <property type="component" value="Unassembled WGS sequence"/>
</dbReference>
<dbReference type="RefSeq" id="WP_098088313.1">
    <property type="nucleotide sequence ID" value="NZ_NUAZ01000096.1"/>
</dbReference>
<gene>
    <name evidence="1" type="ORF">CON73_26160</name>
</gene>
<evidence type="ECO:0000313" key="2">
    <source>
        <dbReference type="Proteomes" id="UP000225320"/>
    </source>
</evidence>
<evidence type="ECO:0000313" key="1">
    <source>
        <dbReference type="EMBL" id="PGG84509.1"/>
    </source>
</evidence>
<name>A0A2B5V8M6_9BACI</name>
<sequence>MDIRKAYEIVIRNQLEKLIADGCLYLSNDQANKLAHSLSYNYSFLEELNIFVQDHLEVNGYEIAYDFFPMNRNKKN</sequence>
<proteinExistence type="predicted"/>
<accession>A0A2B5V8M6</accession>
<dbReference type="EMBL" id="NVOI01000116">
    <property type="protein sequence ID" value="PGG84509.1"/>
    <property type="molecule type" value="Genomic_DNA"/>
</dbReference>
<dbReference type="AlphaFoldDB" id="A0A2B5V8M6"/>